<dbReference type="PANTHER" id="PTHR43294">
    <property type="entry name" value="SODIUM/POTASSIUM-TRANSPORTING ATPASE SUBUNIT ALPHA"/>
    <property type="match status" value="1"/>
</dbReference>
<evidence type="ECO:0000256" key="7">
    <source>
        <dbReference type="ARBA" id="ARBA00022967"/>
    </source>
</evidence>
<dbReference type="Gene3D" id="3.40.1110.10">
    <property type="entry name" value="Calcium-transporting ATPase, cytoplasmic domain N"/>
    <property type="match status" value="1"/>
</dbReference>
<dbReference type="GO" id="GO:0005524">
    <property type="term" value="F:ATP binding"/>
    <property type="evidence" value="ECO:0007669"/>
    <property type="project" value="UniProtKB-KW"/>
</dbReference>
<evidence type="ECO:0000256" key="1">
    <source>
        <dbReference type="ARBA" id="ARBA00004651"/>
    </source>
</evidence>
<organism evidence="12 13">
    <name type="scientific">Enterococcus casseliflavus ATCC 12755</name>
    <dbReference type="NCBI Taxonomy" id="888066"/>
    <lineage>
        <taxon>Bacteria</taxon>
        <taxon>Bacillati</taxon>
        <taxon>Bacillota</taxon>
        <taxon>Bacilli</taxon>
        <taxon>Lactobacillales</taxon>
        <taxon>Enterococcaceae</taxon>
        <taxon>Enterococcus</taxon>
    </lineage>
</organism>
<comment type="subcellular location">
    <subcellularLocation>
        <location evidence="1">Cell membrane</location>
        <topology evidence="1">Multi-pass membrane protein</topology>
    </subcellularLocation>
</comment>
<keyword evidence="6" id="KW-0067">ATP-binding</keyword>
<dbReference type="GO" id="GO:0030007">
    <property type="term" value="P:intracellular potassium ion homeostasis"/>
    <property type="evidence" value="ECO:0007669"/>
    <property type="project" value="TreeGrafter"/>
</dbReference>
<feature type="transmembrane region" description="Helical" evidence="10">
    <location>
        <begin position="286"/>
        <end position="310"/>
    </location>
</feature>
<dbReference type="GO" id="GO:0016887">
    <property type="term" value="F:ATP hydrolysis activity"/>
    <property type="evidence" value="ECO:0007669"/>
    <property type="project" value="InterPro"/>
</dbReference>
<dbReference type="InterPro" id="IPR006068">
    <property type="entry name" value="ATPase_P-typ_cation-transptr_C"/>
</dbReference>
<keyword evidence="9 10" id="KW-0472">Membrane</keyword>
<feature type="transmembrane region" description="Helical" evidence="10">
    <location>
        <begin position="97"/>
        <end position="117"/>
    </location>
</feature>
<feature type="transmembrane region" description="Helical" evidence="10">
    <location>
        <begin position="776"/>
        <end position="799"/>
    </location>
</feature>
<evidence type="ECO:0000259" key="11">
    <source>
        <dbReference type="SMART" id="SM00831"/>
    </source>
</evidence>
<keyword evidence="3" id="KW-1003">Cell membrane</keyword>
<dbReference type="Pfam" id="PF00122">
    <property type="entry name" value="E1-E2_ATPase"/>
    <property type="match status" value="1"/>
</dbReference>
<evidence type="ECO:0000256" key="8">
    <source>
        <dbReference type="ARBA" id="ARBA00022989"/>
    </source>
</evidence>
<evidence type="ECO:0000256" key="3">
    <source>
        <dbReference type="ARBA" id="ARBA00022475"/>
    </source>
</evidence>
<proteinExistence type="inferred from homology"/>
<dbReference type="Pfam" id="PF00690">
    <property type="entry name" value="Cation_ATPase_N"/>
    <property type="match status" value="1"/>
</dbReference>
<dbReference type="HOGENOM" id="CLU_002360_3_3_9"/>
<feature type="transmembrane region" description="Helical" evidence="10">
    <location>
        <begin position="72"/>
        <end position="91"/>
    </location>
</feature>
<evidence type="ECO:0000256" key="4">
    <source>
        <dbReference type="ARBA" id="ARBA00022692"/>
    </source>
</evidence>
<dbReference type="InterPro" id="IPR023214">
    <property type="entry name" value="HAD_sf"/>
</dbReference>
<dbReference type="AlphaFoldDB" id="F0EKA2"/>
<dbReference type="InterPro" id="IPR059000">
    <property type="entry name" value="ATPase_P-type_domA"/>
</dbReference>
<accession>F0EKA2</accession>
<sequence>METLGKKFTIKRRNLMEKFYQQKTEETLKHFESDRKQGLSGKEADKRLEKYGENTIQQQESLSVWELLWHNLNNLIVYLLLAAALLSFAMGETVEGIAVLIAVVIAVMTGFITELRAQKSIDSLQSMIYTTAKVIRDGEVMEIESAKIVPGDILVLEEGDAIAADARLLETSNFACIESALTGESEAVEKDARETYEEDVPLGDRRNVVFAGTAATRGNAYAVVTETGMKTEVGKISDMLTGDKKRQTPLDIELDKLGKAIIIAALFAAIAVLVAGILTNQPFVEMIHISIILAVAAIPEAMPAVSTITLSRGMRTMAEHKALVKSLSAVETLGATSIIASDKTGTLTENQMTVAEIILGSGEMFKVTGNGYEPNGKFYKADSDDNSEIDATNHDALQGMVANGALCTTATLRENEGQYEILGDPTDGAFVVLGQKIGIDRQKEQDSGLKKIAEMPFDSDNKYMVTVYEGEQRTLIIKGAPDVLIDLADADATEKEQLHEYNDTLASHGQRVIAVGCIKDYQGGTDEAELKAALQEIKIQGFAGIVDPPRTDVKEAVKVAQEAGIRVKMITGDHPKTASMIAKEIGLKDHEKTMTGREIDELAGQEGFNEKIEEVAVFARVSPKNKLQLVEALREEGDIVSMTGDGVNDAPALNGADIGIAMGIRGTEVAKESSDMILTDDRFGTIVDAIKEGRIIFDNIKKYVSFLFSCNMVEIVTIFLSVIFLMLMPIQPLHILFLNLVIDIAPAMALAFEPAEDDIMKRQPRSKADGLVNKRFLGRIILSGVVIGLVAFGFFNFLMLTDHELLYAQTATFTFMAVAQLMHIFNVRKSSGFGLDKTILKNKPLMGALLLSVGLQLSAVYVPFMNELLDTMPIQAGTWGIIFAAAAISTLIVMGLKKLFQLK</sequence>
<dbReference type="SMART" id="SM00831">
    <property type="entry name" value="Cation_ATPase_N"/>
    <property type="match status" value="1"/>
</dbReference>
<dbReference type="GO" id="GO:0006883">
    <property type="term" value="P:intracellular sodium ion homeostasis"/>
    <property type="evidence" value="ECO:0007669"/>
    <property type="project" value="TreeGrafter"/>
</dbReference>
<dbReference type="GO" id="GO:0005391">
    <property type="term" value="F:P-type sodium:potassium-exchanging transporter activity"/>
    <property type="evidence" value="ECO:0007669"/>
    <property type="project" value="TreeGrafter"/>
</dbReference>
<dbReference type="NCBIfam" id="TIGR01494">
    <property type="entry name" value="ATPase_P-type"/>
    <property type="match status" value="2"/>
</dbReference>
<dbReference type="InterPro" id="IPR036412">
    <property type="entry name" value="HAD-like_sf"/>
</dbReference>
<feature type="transmembrane region" description="Helical" evidence="10">
    <location>
        <begin position="733"/>
        <end position="755"/>
    </location>
</feature>
<reference evidence="12 13" key="1">
    <citation type="submission" date="2011-01" db="EMBL/GenBank/DDBJ databases">
        <authorList>
            <person name="Muzny D."/>
            <person name="Qin X."/>
            <person name="Deng J."/>
            <person name="Jiang H."/>
            <person name="Liu Y."/>
            <person name="Qu J."/>
            <person name="Song X.-Z."/>
            <person name="Zhang L."/>
            <person name="Thornton R."/>
            <person name="Coyle M."/>
            <person name="Francisco L."/>
            <person name="Jackson L."/>
            <person name="Javaid M."/>
            <person name="Korchina V."/>
            <person name="Kovar C."/>
            <person name="Mata R."/>
            <person name="Mathew T."/>
            <person name="Ngo R."/>
            <person name="Nguyen L."/>
            <person name="Nguyen N."/>
            <person name="Okwuonu G."/>
            <person name="Ongeri F."/>
            <person name="Pham C."/>
            <person name="Simmons D."/>
            <person name="Wilczek-Boney K."/>
            <person name="Hale W."/>
            <person name="Jakkamsetti A."/>
            <person name="Pham P."/>
            <person name="Ruth R."/>
            <person name="San Lucas F."/>
            <person name="Warren J."/>
            <person name="Zhang J."/>
            <person name="Zhao Z."/>
            <person name="Zhou C."/>
            <person name="Zhu D."/>
            <person name="Lee S."/>
            <person name="Bess C."/>
            <person name="Blankenburg K."/>
            <person name="Forbes L."/>
            <person name="Fu Q."/>
            <person name="Gubbala S."/>
            <person name="Hirani K."/>
            <person name="Jayaseelan J.C."/>
            <person name="Lara F."/>
            <person name="Munidasa M."/>
            <person name="Palculict T."/>
            <person name="Patil S."/>
            <person name="Pu L.-L."/>
            <person name="Saada N."/>
            <person name="Tang L."/>
            <person name="Weissenberger G."/>
            <person name="Zhu Y."/>
            <person name="Hemphill L."/>
            <person name="Shang Y."/>
            <person name="Youmans B."/>
            <person name="Ayvaz T."/>
            <person name="Ross M."/>
            <person name="Santibanez J."/>
            <person name="Aqrawi P."/>
            <person name="Gross S."/>
            <person name="Joshi V."/>
            <person name="Fowler G."/>
            <person name="Nazareth L."/>
            <person name="Reid J."/>
            <person name="Worley K."/>
            <person name="Petrosino J."/>
            <person name="Highlander S."/>
            <person name="Gibbs R."/>
        </authorList>
    </citation>
    <scope>NUCLEOTIDE SEQUENCE [LARGE SCALE GENOMIC DNA]</scope>
    <source>
        <strain evidence="12 13">ATCC 12755</strain>
    </source>
</reference>
<feature type="transmembrane region" description="Helical" evidence="10">
    <location>
        <begin position="805"/>
        <end position="825"/>
    </location>
</feature>
<dbReference type="SUPFAM" id="SSF81653">
    <property type="entry name" value="Calcium ATPase, transduction domain A"/>
    <property type="match status" value="1"/>
</dbReference>
<evidence type="ECO:0000313" key="13">
    <source>
        <dbReference type="Proteomes" id="UP000004835"/>
    </source>
</evidence>
<dbReference type="Gene3D" id="3.40.50.1000">
    <property type="entry name" value="HAD superfamily/HAD-like"/>
    <property type="match status" value="1"/>
</dbReference>
<keyword evidence="4 10" id="KW-0812">Transmembrane</keyword>
<name>F0EKA2_ENTCA</name>
<dbReference type="Proteomes" id="UP000004835">
    <property type="component" value="Unassembled WGS sequence"/>
</dbReference>
<dbReference type="GO" id="GO:1990573">
    <property type="term" value="P:potassium ion import across plasma membrane"/>
    <property type="evidence" value="ECO:0007669"/>
    <property type="project" value="TreeGrafter"/>
</dbReference>
<dbReference type="GO" id="GO:1902600">
    <property type="term" value="P:proton transmembrane transport"/>
    <property type="evidence" value="ECO:0007669"/>
    <property type="project" value="TreeGrafter"/>
</dbReference>
<dbReference type="SUPFAM" id="SSF81665">
    <property type="entry name" value="Calcium ATPase, transmembrane domain M"/>
    <property type="match status" value="1"/>
</dbReference>
<dbReference type="InterPro" id="IPR050510">
    <property type="entry name" value="Cation_transp_ATPase_P-type"/>
</dbReference>
<dbReference type="GO" id="GO:0005886">
    <property type="term" value="C:plasma membrane"/>
    <property type="evidence" value="ECO:0007669"/>
    <property type="project" value="UniProtKB-SubCell"/>
</dbReference>
<dbReference type="InterPro" id="IPR023298">
    <property type="entry name" value="ATPase_P-typ_TM_dom_sf"/>
</dbReference>
<gene>
    <name evidence="12" type="ORF">HMPREF9087_1844</name>
</gene>
<dbReference type="Gene3D" id="1.20.1110.10">
    <property type="entry name" value="Calcium-transporting ATPase, transmembrane domain"/>
    <property type="match status" value="1"/>
</dbReference>
<dbReference type="InterPro" id="IPR004014">
    <property type="entry name" value="ATPase_P-typ_cation-transptr_N"/>
</dbReference>
<dbReference type="SUPFAM" id="SSF81660">
    <property type="entry name" value="Metal cation-transporting ATPase, ATP-binding domain N"/>
    <property type="match status" value="1"/>
</dbReference>
<dbReference type="PROSITE" id="PS00154">
    <property type="entry name" value="ATPASE_E1_E2"/>
    <property type="match status" value="1"/>
</dbReference>
<dbReference type="InterPro" id="IPR044492">
    <property type="entry name" value="P_typ_ATPase_HD_dom"/>
</dbReference>
<dbReference type="GO" id="GO:0036376">
    <property type="term" value="P:sodium ion export across plasma membrane"/>
    <property type="evidence" value="ECO:0007669"/>
    <property type="project" value="TreeGrafter"/>
</dbReference>
<dbReference type="Gene3D" id="2.70.150.10">
    <property type="entry name" value="Calcium-transporting ATPase, cytoplasmic transduction domain A"/>
    <property type="match status" value="1"/>
</dbReference>
<dbReference type="InterPro" id="IPR008250">
    <property type="entry name" value="ATPase_P-typ_transduc_dom_A_sf"/>
</dbReference>
<dbReference type="PANTHER" id="PTHR43294:SF21">
    <property type="entry name" value="CATION TRANSPORTING ATPASE"/>
    <property type="match status" value="1"/>
</dbReference>
<dbReference type="InterPro" id="IPR023299">
    <property type="entry name" value="ATPase_P-typ_cyto_dom_N"/>
</dbReference>
<protein>
    <submittedName>
        <fullName evidence="12">Putative calcium-translocating P-type ATPase, PMCA-type</fullName>
    </submittedName>
</protein>
<feature type="transmembrane region" description="Helical" evidence="10">
    <location>
        <begin position="703"/>
        <end position="727"/>
    </location>
</feature>
<dbReference type="InterPro" id="IPR018303">
    <property type="entry name" value="ATPase_P-typ_P_site"/>
</dbReference>
<feature type="transmembrane region" description="Helical" evidence="10">
    <location>
        <begin position="876"/>
        <end position="896"/>
    </location>
</feature>
<dbReference type="Pfam" id="PF13246">
    <property type="entry name" value="Cation_ATPase"/>
    <property type="match status" value="1"/>
</dbReference>
<feature type="transmembrane region" description="Helical" evidence="10">
    <location>
        <begin position="845"/>
        <end position="864"/>
    </location>
</feature>
<dbReference type="SUPFAM" id="SSF56784">
    <property type="entry name" value="HAD-like"/>
    <property type="match status" value="1"/>
</dbReference>
<evidence type="ECO:0000313" key="12">
    <source>
        <dbReference type="EMBL" id="EGC69560.1"/>
    </source>
</evidence>
<feature type="domain" description="Cation-transporting P-type ATPase N-terminal" evidence="11">
    <location>
        <begin position="18"/>
        <end position="92"/>
    </location>
</feature>
<dbReference type="PRINTS" id="PR00120">
    <property type="entry name" value="HATPASE"/>
</dbReference>
<dbReference type="EMBL" id="AEWT01000013">
    <property type="protein sequence ID" value="EGC69560.1"/>
    <property type="molecule type" value="Genomic_DNA"/>
</dbReference>
<dbReference type="SFLD" id="SFLDS00003">
    <property type="entry name" value="Haloacid_Dehalogenase"/>
    <property type="match status" value="1"/>
</dbReference>
<dbReference type="PRINTS" id="PR00119">
    <property type="entry name" value="CATATPASE"/>
</dbReference>
<dbReference type="InterPro" id="IPR001757">
    <property type="entry name" value="P_typ_ATPase"/>
</dbReference>
<evidence type="ECO:0000256" key="9">
    <source>
        <dbReference type="ARBA" id="ARBA00023136"/>
    </source>
</evidence>
<feature type="transmembrane region" description="Helical" evidence="10">
    <location>
        <begin position="260"/>
        <end position="280"/>
    </location>
</feature>
<evidence type="ECO:0000256" key="5">
    <source>
        <dbReference type="ARBA" id="ARBA00022741"/>
    </source>
</evidence>
<dbReference type="SFLD" id="SFLDG00002">
    <property type="entry name" value="C1.7:_P-type_atpase_like"/>
    <property type="match status" value="1"/>
</dbReference>
<keyword evidence="7" id="KW-1278">Translocase</keyword>
<comment type="caution">
    <text evidence="12">The sequence shown here is derived from an EMBL/GenBank/DDBJ whole genome shotgun (WGS) entry which is preliminary data.</text>
</comment>
<evidence type="ECO:0000256" key="6">
    <source>
        <dbReference type="ARBA" id="ARBA00022840"/>
    </source>
</evidence>
<evidence type="ECO:0000256" key="10">
    <source>
        <dbReference type="SAM" id="Phobius"/>
    </source>
</evidence>
<dbReference type="SFLD" id="SFLDF00027">
    <property type="entry name" value="p-type_atpase"/>
    <property type="match status" value="1"/>
</dbReference>
<evidence type="ECO:0000256" key="2">
    <source>
        <dbReference type="ARBA" id="ARBA00005675"/>
    </source>
</evidence>
<dbReference type="Pfam" id="PF00689">
    <property type="entry name" value="Cation_ATPase_C"/>
    <property type="match status" value="1"/>
</dbReference>
<comment type="similarity">
    <text evidence="2">Belongs to the cation transport ATPase (P-type) (TC 3.A.3) family. Type IIA subfamily.</text>
</comment>
<keyword evidence="5" id="KW-0547">Nucleotide-binding</keyword>
<keyword evidence="8 10" id="KW-1133">Transmembrane helix</keyword>